<evidence type="ECO:0000313" key="1">
    <source>
        <dbReference type="EMBL" id="MCJ2185078.1"/>
    </source>
</evidence>
<name>A0ABT0BJD1_9SPHN</name>
<gene>
    <name evidence="1" type="ORF">MTR62_20660</name>
</gene>
<sequence>MELRAPLAALARDDTGWQAGQDGLAQAAQTWRADPVMAPVLADMARFGAGARLDQCPALDALFARGSAAAQRFVTTGIAAGIAALEAHPLGQLPLRHGLGRAAATLVLAASGRASLALSCYDEAAMRAMPAPRSARFAGQETWLQVVAGEGEADDHRLDPAESGAARAVLHSAGVRLRAGERFYRDERTAAWQVRAVHGRLVVLRLQRTIEDRGPAFEYALADGALLRRTAPDRRTSRMELAMAALGAMGRADAVPELVRVVEARAERAPPHPTPDDPALRWEALRQLLVIDARAGLAQLERLVEAPSDPLHAEAVSLRAALLGQWPQLAGRDGQGAAWRG</sequence>
<dbReference type="Proteomes" id="UP001162881">
    <property type="component" value="Unassembled WGS sequence"/>
</dbReference>
<organism evidence="1 2">
    <name type="scientific">Novosphingobium organovorum</name>
    <dbReference type="NCBI Taxonomy" id="2930092"/>
    <lineage>
        <taxon>Bacteria</taxon>
        <taxon>Pseudomonadati</taxon>
        <taxon>Pseudomonadota</taxon>
        <taxon>Alphaproteobacteria</taxon>
        <taxon>Sphingomonadales</taxon>
        <taxon>Sphingomonadaceae</taxon>
        <taxon>Novosphingobium</taxon>
    </lineage>
</organism>
<proteinExistence type="predicted"/>
<reference evidence="1" key="1">
    <citation type="submission" date="2022-03" db="EMBL/GenBank/DDBJ databases">
        <title>Identification of a novel bacterium isolated from mangrove sediments.</title>
        <authorList>
            <person name="Pan X."/>
        </authorList>
    </citation>
    <scope>NUCLEOTIDE SEQUENCE</scope>
    <source>
        <strain evidence="1">B1949</strain>
    </source>
</reference>
<dbReference type="RefSeq" id="WP_244024503.1">
    <property type="nucleotide sequence ID" value="NZ_JALHLF010000212.1"/>
</dbReference>
<keyword evidence="2" id="KW-1185">Reference proteome</keyword>
<dbReference type="EMBL" id="JALHLF010000212">
    <property type="protein sequence ID" value="MCJ2185078.1"/>
    <property type="molecule type" value="Genomic_DNA"/>
</dbReference>
<protein>
    <submittedName>
        <fullName evidence="1">Uncharacterized protein</fullName>
    </submittedName>
</protein>
<evidence type="ECO:0000313" key="2">
    <source>
        <dbReference type="Proteomes" id="UP001162881"/>
    </source>
</evidence>
<comment type="caution">
    <text evidence="1">The sequence shown here is derived from an EMBL/GenBank/DDBJ whole genome shotgun (WGS) entry which is preliminary data.</text>
</comment>
<accession>A0ABT0BJD1</accession>